<evidence type="ECO:0000313" key="9">
    <source>
        <dbReference type="EMBL" id="SDR84010.1"/>
    </source>
</evidence>
<evidence type="ECO:0000313" key="10">
    <source>
        <dbReference type="Proteomes" id="UP000199103"/>
    </source>
</evidence>
<keyword evidence="5" id="KW-0378">Hydrolase</keyword>
<dbReference type="GO" id="GO:0000272">
    <property type="term" value="P:polysaccharide catabolic process"/>
    <property type="evidence" value="ECO:0007669"/>
    <property type="project" value="TreeGrafter"/>
</dbReference>
<dbReference type="OrthoDB" id="9758333at2"/>
<evidence type="ECO:0000256" key="2">
    <source>
        <dbReference type="ARBA" id="ARBA00007186"/>
    </source>
</evidence>
<sequence>MDAGPAASSKIKIDPMFVVGGLNRRLFGSFVEHLGRCVYTGIYEPDHPTADSHGFRSDVAELITELGPTIVRYPGGNFVSAYDWRDGIGPKQDRPVRYDLAWNVKETNQVGTDEFLQWSARLGLEPMMAVNLGTAGVREAVELLQYVNAEPGLALSDERGRNGQVEPYDVRVWCLGNEMDGPWQIGFKTPEEYGRLAEETGRAMKRFDRDLELVACGSSGRGMPTFGSWERIVLERCFDHVEHISAHAYYEPTDGDEQSFLASAEDMDRFISSVVATADHVAATRKSDKKITISFDEWNVWFAERNADHEPGTEAEEIYDVSEAVVVGSLLIELIRHTDRVAVACQAQLVNLLAPILTRPGGPAWRQTIFHPFALTSRHAAPVVLAEAGDGPVINTARYGAVDQLHSVTTHDPDTGAVVIFAVNRSIDTPLGFEVDLGGFAVEQWQLVEHLVITDQDPHARNTETEPDRVRPVAGNARLADGRLIADLPAISWHCIRLAPA</sequence>
<evidence type="ECO:0000256" key="6">
    <source>
        <dbReference type="ARBA" id="ARBA00023277"/>
    </source>
</evidence>
<dbReference type="Gene3D" id="2.60.40.1180">
    <property type="entry name" value="Golgi alpha-mannosidase II"/>
    <property type="match status" value="1"/>
</dbReference>
<dbReference type="STRING" id="630515.SAMN04489812_0074"/>
<keyword evidence="7" id="KW-0326">Glycosidase</keyword>
<dbReference type="Pfam" id="PF06964">
    <property type="entry name" value="Alpha-L-AF_C"/>
    <property type="match status" value="1"/>
</dbReference>
<dbReference type="GO" id="GO:0046373">
    <property type="term" value="P:L-arabinose metabolic process"/>
    <property type="evidence" value="ECO:0007669"/>
    <property type="project" value="InterPro"/>
</dbReference>
<dbReference type="RefSeq" id="WP_091518113.1">
    <property type="nucleotide sequence ID" value="NZ_LT629772.1"/>
</dbReference>
<dbReference type="PANTHER" id="PTHR43576:SF3">
    <property type="entry name" value="ALPHA-L-ARABINOFURANOSIDASE C"/>
    <property type="match status" value="1"/>
</dbReference>
<feature type="domain" description="Alpha-L-arabinofuranosidase C-terminal" evidence="8">
    <location>
        <begin position="296"/>
        <end position="492"/>
    </location>
</feature>
<reference evidence="9 10" key="1">
    <citation type="submission" date="2016-10" db="EMBL/GenBank/DDBJ databases">
        <authorList>
            <person name="de Groot N.N."/>
        </authorList>
    </citation>
    <scope>NUCLEOTIDE SEQUENCE [LARGE SCALE GENOMIC DNA]</scope>
    <source>
        <strain evidence="9 10">DSM 21800</strain>
    </source>
</reference>
<dbReference type="Proteomes" id="UP000199103">
    <property type="component" value="Chromosome I"/>
</dbReference>
<evidence type="ECO:0000259" key="8">
    <source>
        <dbReference type="SMART" id="SM00813"/>
    </source>
</evidence>
<dbReference type="InterPro" id="IPR055235">
    <property type="entry name" value="ASD1_cat"/>
</dbReference>
<dbReference type="EC" id="3.2.1.55" evidence="4"/>
<keyword evidence="10" id="KW-1185">Reference proteome</keyword>
<dbReference type="SMART" id="SM00813">
    <property type="entry name" value="Alpha-L-AF_C"/>
    <property type="match status" value="1"/>
</dbReference>
<gene>
    <name evidence="9" type="ORF">SAMN04489812_0074</name>
</gene>
<proteinExistence type="inferred from homology"/>
<evidence type="ECO:0000256" key="1">
    <source>
        <dbReference type="ARBA" id="ARBA00001462"/>
    </source>
</evidence>
<dbReference type="InterPro" id="IPR010720">
    <property type="entry name" value="Alpha-L-AF_C"/>
</dbReference>
<protein>
    <recommendedName>
        <fullName evidence="4">non-reducing end alpha-L-arabinofuranosidase</fullName>
        <ecNumber evidence="4">3.2.1.55</ecNumber>
    </recommendedName>
</protein>
<dbReference type="InterPro" id="IPR017853">
    <property type="entry name" value="GH"/>
</dbReference>
<dbReference type="PANTHER" id="PTHR43576">
    <property type="entry name" value="ALPHA-L-ARABINOFURANOSIDASE C-RELATED"/>
    <property type="match status" value="1"/>
</dbReference>
<comment type="similarity">
    <text evidence="2">Belongs to the glycosyl hydrolase 51 family.</text>
</comment>
<name>A0A1H1MBG8_9ACTN</name>
<comment type="catalytic activity">
    <reaction evidence="1">
        <text>Hydrolysis of terminal non-reducing alpha-L-arabinofuranoside residues in alpha-L-arabinosides.</text>
        <dbReference type="EC" id="3.2.1.55"/>
    </reaction>
</comment>
<evidence type="ECO:0000256" key="4">
    <source>
        <dbReference type="ARBA" id="ARBA00012670"/>
    </source>
</evidence>
<keyword evidence="6" id="KW-0119">Carbohydrate metabolism</keyword>
<dbReference type="InterPro" id="IPR013780">
    <property type="entry name" value="Glyco_hydro_b"/>
</dbReference>
<accession>A0A1H1MBG8</accession>
<comment type="subunit">
    <text evidence="3">Homohexamer; trimer of dimers.</text>
</comment>
<evidence type="ECO:0000256" key="7">
    <source>
        <dbReference type="ARBA" id="ARBA00023295"/>
    </source>
</evidence>
<dbReference type="EMBL" id="LT629772">
    <property type="protein sequence ID" value="SDR84010.1"/>
    <property type="molecule type" value="Genomic_DNA"/>
</dbReference>
<dbReference type="Gene3D" id="3.20.20.80">
    <property type="entry name" value="Glycosidases"/>
    <property type="match status" value="1"/>
</dbReference>
<dbReference type="SUPFAM" id="SSF51445">
    <property type="entry name" value="(Trans)glycosidases"/>
    <property type="match status" value="1"/>
</dbReference>
<evidence type="ECO:0000256" key="5">
    <source>
        <dbReference type="ARBA" id="ARBA00022801"/>
    </source>
</evidence>
<dbReference type="GO" id="GO:0046556">
    <property type="term" value="F:alpha-L-arabinofuranosidase activity"/>
    <property type="evidence" value="ECO:0007669"/>
    <property type="project" value="UniProtKB-EC"/>
</dbReference>
<organism evidence="9 10">
    <name type="scientific">Microlunatus soli</name>
    <dbReference type="NCBI Taxonomy" id="630515"/>
    <lineage>
        <taxon>Bacteria</taxon>
        <taxon>Bacillati</taxon>
        <taxon>Actinomycetota</taxon>
        <taxon>Actinomycetes</taxon>
        <taxon>Propionibacteriales</taxon>
        <taxon>Propionibacteriaceae</taxon>
        <taxon>Microlunatus</taxon>
    </lineage>
</organism>
<evidence type="ECO:0000256" key="3">
    <source>
        <dbReference type="ARBA" id="ARBA00011165"/>
    </source>
</evidence>
<dbReference type="Pfam" id="PF22848">
    <property type="entry name" value="ASD1_dom"/>
    <property type="match status" value="1"/>
</dbReference>
<dbReference type="SUPFAM" id="SSF51011">
    <property type="entry name" value="Glycosyl hydrolase domain"/>
    <property type="match status" value="1"/>
</dbReference>
<dbReference type="AlphaFoldDB" id="A0A1H1MBG8"/>